<proteinExistence type="inferred from homology"/>
<dbReference type="RefSeq" id="WP_169604909.1">
    <property type="nucleotide sequence ID" value="NZ_CP051481.1"/>
</dbReference>
<dbReference type="Pfam" id="PF12911">
    <property type="entry name" value="OppC_N"/>
    <property type="match status" value="1"/>
</dbReference>
<keyword evidence="6" id="KW-0653">Protein transport</keyword>
<sequence length="427" mass="47641">MNSTDFNQKYKIGINLQSKIKFIGSEHQHSSSNIAGKPKKMLVEIIKRFFKNPYVTFAFICFVTLMLCAIIIPLTTPYKAMTQINNIDKMYTTMLPPIFSPMVEKTEIFQNSPKIDKFYEIKQFVEEHPDLQIYFANFLNTTRFGEFNAATGTISMQYDAYALFDAVILHNAMAQKITEDANFVFTQAWVNDIKIQNPVNTLLGTDINAQDIWTNAWTGTAESIKIAIITASLQTLIGVAIGAYLGFHVGKWIDTVFMRLIEIFLAPPTLIWLLLFVSVMGVSNTALIISLVITGWAWPVSSTRMFIITVKDEEYITAAKSIGASTSRQIFVHALPAILGKIATAFVRRIPSIILSIASLAFLGFYKDGNSANLGKLLLEATPQAPENYWILLLPSIILLTLSLSLQFIAIGVHDALDPKVISSSKK</sequence>
<dbReference type="Proteomes" id="UP000501060">
    <property type="component" value="Chromosome"/>
</dbReference>
<dbReference type="Pfam" id="PF00528">
    <property type="entry name" value="BPD_transp_1"/>
    <property type="match status" value="1"/>
</dbReference>
<dbReference type="Gene3D" id="1.10.3720.10">
    <property type="entry name" value="MetI-like"/>
    <property type="match status" value="1"/>
</dbReference>
<dbReference type="CDD" id="cd06261">
    <property type="entry name" value="TM_PBP2"/>
    <property type="match status" value="1"/>
</dbReference>
<feature type="transmembrane region" description="Helical" evidence="10">
    <location>
        <begin position="389"/>
        <end position="417"/>
    </location>
</feature>
<evidence type="ECO:0000256" key="7">
    <source>
        <dbReference type="ARBA" id="ARBA00022989"/>
    </source>
</evidence>
<evidence type="ECO:0000313" key="12">
    <source>
        <dbReference type="EMBL" id="QJG66858.1"/>
    </source>
</evidence>
<feature type="transmembrane region" description="Helical" evidence="10">
    <location>
        <begin position="54"/>
        <end position="74"/>
    </location>
</feature>
<feature type="transmembrane region" description="Helical" evidence="10">
    <location>
        <begin position="226"/>
        <end position="250"/>
    </location>
</feature>
<dbReference type="InterPro" id="IPR025966">
    <property type="entry name" value="OppC_N"/>
</dbReference>
<evidence type="ECO:0000256" key="2">
    <source>
        <dbReference type="ARBA" id="ARBA00022448"/>
    </source>
</evidence>
<keyword evidence="7 10" id="KW-1133">Transmembrane helix</keyword>
<organism evidence="12 13">
    <name type="scientific">Mycoplasma phocoenae</name>
    <dbReference type="NCBI Taxonomy" id="754517"/>
    <lineage>
        <taxon>Bacteria</taxon>
        <taxon>Bacillati</taxon>
        <taxon>Mycoplasmatota</taxon>
        <taxon>Mollicutes</taxon>
        <taxon>Mycoplasmataceae</taxon>
        <taxon>Mycoplasma</taxon>
    </lineage>
</organism>
<evidence type="ECO:0000256" key="9">
    <source>
        <dbReference type="ARBA" id="ARBA00024202"/>
    </source>
</evidence>
<evidence type="ECO:0000256" key="10">
    <source>
        <dbReference type="RuleBase" id="RU363032"/>
    </source>
</evidence>
<evidence type="ECO:0000259" key="11">
    <source>
        <dbReference type="PROSITE" id="PS50928"/>
    </source>
</evidence>
<dbReference type="GO" id="GO:0055085">
    <property type="term" value="P:transmembrane transport"/>
    <property type="evidence" value="ECO:0007669"/>
    <property type="project" value="InterPro"/>
</dbReference>
<evidence type="ECO:0000256" key="6">
    <source>
        <dbReference type="ARBA" id="ARBA00022927"/>
    </source>
</evidence>
<reference evidence="12 13" key="1">
    <citation type="submission" date="2020-04" db="EMBL/GenBank/DDBJ databases">
        <title>Novel Mycoplasma species detected in Phocoena phocoena (harbor porpoise) from the USA.</title>
        <authorList>
            <person name="Volokhov D.V."/>
        </authorList>
    </citation>
    <scope>NUCLEOTIDE SEQUENCE [LARGE SCALE GENOMIC DNA]</scope>
    <source>
        <strain evidence="12 13">Phocoena C-264-GEN</strain>
    </source>
</reference>
<accession>A0A858U7W0</accession>
<keyword evidence="4 10" id="KW-0812">Transmembrane</keyword>
<dbReference type="PANTHER" id="PTHR43386:SF24">
    <property type="entry name" value="OLIGOPEPTIDE TRANSPORT SYSTEM PERMEASE PROTEIN AMID"/>
    <property type="match status" value="1"/>
</dbReference>
<dbReference type="KEGG" id="mphe:HGG69_00760"/>
<protein>
    <submittedName>
        <fullName evidence="12">ABC transporter permease</fullName>
    </submittedName>
</protein>
<dbReference type="PANTHER" id="PTHR43386">
    <property type="entry name" value="OLIGOPEPTIDE TRANSPORT SYSTEM PERMEASE PROTEIN APPC"/>
    <property type="match status" value="1"/>
</dbReference>
<dbReference type="AlphaFoldDB" id="A0A858U7W0"/>
<evidence type="ECO:0000313" key="13">
    <source>
        <dbReference type="Proteomes" id="UP000501060"/>
    </source>
</evidence>
<dbReference type="EMBL" id="CP051481">
    <property type="protein sequence ID" value="QJG66858.1"/>
    <property type="molecule type" value="Genomic_DNA"/>
</dbReference>
<keyword evidence="3" id="KW-1003">Cell membrane</keyword>
<keyword evidence="13" id="KW-1185">Reference proteome</keyword>
<keyword evidence="2 10" id="KW-0813">Transport</keyword>
<name>A0A858U7W0_9MOLU</name>
<dbReference type="GO" id="GO:0015031">
    <property type="term" value="P:protein transport"/>
    <property type="evidence" value="ECO:0007669"/>
    <property type="project" value="UniProtKB-KW"/>
</dbReference>
<evidence type="ECO:0000256" key="1">
    <source>
        <dbReference type="ARBA" id="ARBA00004651"/>
    </source>
</evidence>
<dbReference type="InterPro" id="IPR000515">
    <property type="entry name" value="MetI-like"/>
</dbReference>
<dbReference type="GO" id="GO:0005886">
    <property type="term" value="C:plasma membrane"/>
    <property type="evidence" value="ECO:0007669"/>
    <property type="project" value="UniProtKB-SubCell"/>
</dbReference>
<comment type="subcellular location">
    <subcellularLocation>
        <location evidence="1 10">Cell membrane</location>
        <topology evidence="1 10">Multi-pass membrane protein</topology>
    </subcellularLocation>
</comment>
<evidence type="ECO:0000256" key="5">
    <source>
        <dbReference type="ARBA" id="ARBA00022856"/>
    </source>
</evidence>
<comment type="similarity">
    <text evidence="9">Belongs to the binding-protein-dependent transport system permease family. OppBC subfamily.</text>
</comment>
<evidence type="ECO:0000256" key="4">
    <source>
        <dbReference type="ARBA" id="ARBA00022692"/>
    </source>
</evidence>
<feature type="domain" description="ABC transmembrane type-1" evidence="11">
    <location>
        <begin position="220"/>
        <end position="410"/>
    </location>
</feature>
<gene>
    <name evidence="12" type="ORF">HGG69_00760</name>
</gene>
<dbReference type="PROSITE" id="PS50928">
    <property type="entry name" value="ABC_TM1"/>
    <property type="match status" value="1"/>
</dbReference>
<keyword evidence="5" id="KW-0571">Peptide transport</keyword>
<keyword evidence="8 10" id="KW-0472">Membrane</keyword>
<feature type="transmembrane region" description="Helical" evidence="10">
    <location>
        <begin position="270"/>
        <end position="298"/>
    </location>
</feature>
<dbReference type="InterPro" id="IPR050366">
    <property type="entry name" value="BP-dependent_transpt_permease"/>
</dbReference>
<evidence type="ECO:0000256" key="8">
    <source>
        <dbReference type="ARBA" id="ARBA00023136"/>
    </source>
</evidence>
<dbReference type="GO" id="GO:0015833">
    <property type="term" value="P:peptide transport"/>
    <property type="evidence" value="ECO:0007669"/>
    <property type="project" value="UniProtKB-KW"/>
</dbReference>
<dbReference type="InterPro" id="IPR035906">
    <property type="entry name" value="MetI-like_sf"/>
</dbReference>
<evidence type="ECO:0000256" key="3">
    <source>
        <dbReference type="ARBA" id="ARBA00022475"/>
    </source>
</evidence>
<dbReference type="SUPFAM" id="SSF161098">
    <property type="entry name" value="MetI-like"/>
    <property type="match status" value="1"/>
</dbReference>